<reference evidence="1 2" key="1">
    <citation type="submission" date="2019-08" db="EMBL/GenBank/DDBJ databases">
        <title>Bacillus genomes from the desert of Cuatro Cienegas, Coahuila.</title>
        <authorList>
            <person name="Olmedo-Alvarez G."/>
        </authorList>
    </citation>
    <scope>NUCLEOTIDE SEQUENCE [LARGE SCALE GENOMIC DNA]</scope>
    <source>
        <strain evidence="1 2">CH98b_3T</strain>
    </source>
</reference>
<comment type="caution">
    <text evidence="1">The sequence shown here is derived from an EMBL/GenBank/DDBJ whole genome shotgun (WGS) entry which is preliminary data.</text>
</comment>
<dbReference type="Proteomes" id="UP000324517">
    <property type="component" value="Unassembled WGS sequence"/>
</dbReference>
<dbReference type="AlphaFoldDB" id="A0A5D4TFE8"/>
<accession>A0A5D4TFE8</accession>
<proteinExistence type="predicted"/>
<name>A0A5D4TFE8_9BACI</name>
<dbReference type="EMBL" id="VTET01000003">
    <property type="protein sequence ID" value="TYS72806.1"/>
    <property type="molecule type" value="Genomic_DNA"/>
</dbReference>
<evidence type="ECO:0000313" key="2">
    <source>
        <dbReference type="Proteomes" id="UP000324517"/>
    </source>
</evidence>
<protein>
    <submittedName>
        <fullName evidence="1">Uncharacterized protein</fullName>
    </submittedName>
</protein>
<organism evidence="1 2">
    <name type="scientific">Sutcliffiella horikoshii</name>
    <dbReference type="NCBI Taxonomy" id="79883"/>
    <lineage>
        <taxon>Bacteria</taxon>
        <taxon>Bacillati</taxon>
        <taxon>Bacillota</taxon>
        <taxon>Bacilli</taxon>
        <taxon>Bacillales</taxon>
        <taxon>Bacillaceae</taxon>
        <taxon>Sutcliffiella</taxon>
    </lineage>
</organism>
<gene>
    <name evidence="1" type="ORF">FZC75_06945</name>
</gene>
<evidence type="ECO:0000313" key="1">
    <source>
        <dbReference type="EMBL" id="TYS72806.1"/>
    </source>
</evidence>
<sequence>MVNFTVLFGQLKNWFGHLSENSGQLHKIFGQLFKNFGQNQQIFGHLPSLPTLPTLNQPNLPTKTPYIYKKSTLSRCLTPF</sequence>